<feature type="transmembrane region" description="Helical" evidence="6">
    <location>
        <begin position="33"/>
        <end position="53"/>
    </location>
</feature>
<dbReference type="InterPro" id="IPR051068">
    <property type="entry name" value="MFS_Domain-Containing_Protein"/>
</dbReference>
<feature type="transmembrane region" description="Helical" evidence="6">
    <location>
        <begin position="65"/>
        <end position="83"/>
    </location>
</feature>
<dbReference type="Proteomes" id="UP001165082">
    <property type="component" value="Unassembled WGS sequence"/>
</dbReference>
<keyword evidence="4 6" id="KW-1133">Transmembrane helix</keyword>
<dbReference type="PANTHER" id="PTHR23510">
    <property type="entry name" value="INNER MEMBRANE TRANSPORT PROTEIN YAJR"/>
    <property type="match status" value="1"/>
</dbReference>
<evidence type="ECO:0000256" key="1">
    <source>
        <dbReference type="ARBA" id="ARBA00004127"/>
    </source>
</evidence>
<keyword evidence="2" id="KW-0813">Transport</keyword>
<reference evidence="7" key="1">
    <citation type="submission" date="2022-07" db="EMBL/GenBank/DDBJ databases">
        <title>Genome analysis of Parmales, a sister group of diatoms, reveals the evolutionary specialization of diatoms from phago-mixotrophs to photoautotrophs.</title>
        <authorList>
            <person name="Ban H."/>
            <person name="Sato S."/>
            <person name="Yoshikawa S."/>
            <person name="Kazumasa Y."/>
            <person name="Nakamura Y."/>
            <person name="Ichinomiya M."/>
            <person name="Saitoh K."/>
            <person name="Sato N."/>
            <person name="Blanc-Mathieu R."/>
            <person name="Endo H."/>
            <person name="Kuwata A."/>
            <person name="Ogata H."/>
        </authorList>
    </citation>
    <scope>NUCLEOTIDE SEQUENCE</scope>
</reference>
<dbReference type="SUPFAM" id="SSF103473">
    <property type="entry name" value="MFS general substrate transporter"/>
    <property type="match status" value="1"/>
</dbReference>
<keyword evidence="5 6" id="KW-0472">Membrane</keyword>
<comment type="subcellular location">
    <subcellularLocation>
        <location evidence="1">Endomembrane system</location>
        <topology evidence="1">Multi-pass membrane protein</topology>
    </subcellularLocation>
</comment>
<dbReference type="EMBL" id="BRXZ01002624">
    <property type="protein sequence ID" value="GMH66640.1"/>
    <property type="molecule type" value="Genomic_DNA"/>
</dbReference>
<feature type="transmembrane region" description="Helical" evidence="6">
    <location>
        <begin position="206"/>
        <end position="224"/>
    </location>
</feature>
<feature type="transmembrane region" description="Helical" evidence="6">
    <location>
        <begin position="347"/>
        <end position="365"/>
    </location>
</feature>
<dbReference type="Pfam" id="PF07690">
    <property type="entry name" value="MFS_1"/>
    <property type="match status" value="1"/>
</dbReference>
<evidence type="ECO:0000256" key="6">
    <source>
        <dbReference type="SAM" id="Phobius"/>
    </source>
</evidence>
<dbReference type="GO" id="GO:0012505">
    <property type="term" value="C:endomembrane system"/>
    <property type="evidence" value="ECO:0007669"/>
    <property type="project" value="UniProtKB-SubCell"/>
</dbReference>
<keyword evidence="8" id="KW-1185">Reference proteome</keyword>
<feature type="transmembrane region" description="Helical" evidence="6">
    <location>
        <begin position="282"/>
        <end position="299"/>
    </location>
</feature>
<feature type="transmembrane region" description="Helical" evidence="6">
    <location>
        <begin position="103"/>
        <end position="125"/>
    </location>
</feature>
<dbReference type="GO" id="GO:0005765">
    <property type="term" value="C:lysosomal membrane"/>
    <property type="evidence" value="ECO:0007669"/>
    <property type="project" value="TreeGrafter"/>
</dbReference>
<protein>
    <recommendedName>
        <fullName evidence="9">Major facilitator superfamily (MFS) profile domain-containing protein</fullName>
    </recommendedName>
</protein>
<accession>A0A9W7AF64</accession>
<dbReference type="AlphaFoldDB" id="A0A9W7AF64"/>
<feature type="transmembrane region" description="Helical" evidence="6">
    <location>
        <begin position="416"/>
        <end position="437"/>
    </location>
</feature>
<dbReference type="OrthoDB" id="370281at2759"/>
<feature type="transmembrane region" description="Helical" evidence="6">
    <location>
        <begin position="168"/>
        <end position="186"/>
    </location>
</feature>
<feature type="transmembrane region" description="Helical" evidence="6">
    <location>
        <begin position="457"/>
        <end position="477"/>
    </location>
</feature>
<evidence type="ECO:0000256" key="3">
    <source>
        <dbReference type="ARBA" id="ARBA00022692"/>
    </source>
</evidence>
<evidence type="ECO:0000313" key="7">
    <source>
        <dbReference type="EMBL" id="GMH66640.1"/>
    </source>
</evidence>
<name>A0A9W7AF64_9STRA</name>
<feature type="transmembrane region" description="Helical" evidence="6">
    <location>
        <begin position="377"/>
        <end position="395"/>
    </location>
</feature>
<evidence type="ECO:0008006" key="9">
    <source>
        <dbReference type="Google" id="ProtNLM"/>
    </source>
</evidence>
<proteinExistence type="predicted"/>
<evidence type="ECO:0000256" key="4">
    <source>
        <dbReference type="ARBA" id="ARBA00022989"/>
    </source>
</evidence>
<dbReference type="PANTHER" id="PTHR23510:SF3">
    <property type="entry name" value="MAJOR FACILITATOR SUPERFAMILY DOMAIN-CONTAINING PROTEIN 8"/>
    <property type="match status" value="1"/>
</dbReference>
<dbReference type="Gene3D" id="1.20.1250.20">
    <property type="entry name" value="MFS general substrate transporter like domains"/>
    <property type="match status" value="1"/>
</dbReference>
<sequence>MAVTESSSLLTNSGSGGLGKLAKEYDPTLSWRLLFYVNVFFSCVSFSIILPSLQPYLSRNGAGAYFYGLTVAIYSVGEMIGAVAFGKVYESLTVRYEGGAKTTLLMCIGLGIIGSSLYVAGDIFGSPYMIMWGRMLQGLWTGGKQVVEQTYLSETAPPDRVTELTSELGTFAILGFVCGPSFGALFTSIDVNLGNGLVLDAYTAPGWFILALCVVIFGVVCVSFQPEPAPSFEGSKAGGGLGKLGGERDHAFERSYTMDSGGAGSGSGGGGTDVLAPPNEKGLTVLLLLFIIHFFSFAVQETITTPFVLQAYGWTQRDVNLLFVGVGIVSLVTSVGVKYATRCVDDYHLLITSLLVGLFGSLVLIDSFPGWGGPQVLPAGRFFLGFTLITVAFPFGRNVSLSVFSQILGPTPQGEWFGWMFAAGAVPRIIGPSWSLYALDVACKLEHMDCFLGGRTWLEFSVTGGLFAVGVAAAMAYKKDLKPYGE</sequence>
<evidence type="ECO:0000313" key="8">
    <source>
        <dbReference type="Proteomes" id="UP001165082"/>
    </source>
</evidence>
<evidence type="ECO:0000256" key="5">
    <source>
        <dbReference type="ARBA" id="ARBA00023136"/>
    </source>
</evidence>
<keyword evidence="3 6" id="KW-0812">Transmembrane</keyword>
<dbReference type="GO" id="GO:0022857">
    <property type="term" value="F:transmembrane transporter activity"/>
    <property type="evidence" value="ECO:0007669"/>
    <property type="project" value="InterPro"/>
</dbReference>
<dbReference type="InterPro" id="IPR011701">
    <property type="entry name" value="MFS"/>
</dbReference>
<comment type="caution">
    <text evidence="7">The sequence shown here is derived from an EMBL/GenBank/DDBJ whole genome shotgun (WGS) entry which is preliminary data.</text>
</comment>
<feature type="transmembrane region" description="Helical" evidence="6">
    <location>
        <begin position="319"/>
        <end position="340"/>
    </location>
</feature>
<dbReference type="InterPro" id="IPR036259">
    <property type="entry name" value="MFS_trans_sf"/>
</dbReference>
<evidence type="ECO:0000256" key="2">
    <source>
        <dbReference type="ARBA" id="ARBA00022448"/>
    </source>
</evidence>
<organism evidence="7 8">
    <name type="scientific">Triparma retinervis</name>
    <dbReference type="NCBI Taxonomy" id="2557542"/>
    <lineage>
        <taxon>Eukaryota</taxon>
        <taxon>Sar</taxon>
        <taxon>Stramenopiles</taxon>
        <taxon>Ochrophyta</taxon>
        <taxon>Bolidophyceae</taxon>
        <taxon>Parmales</taxon>
        <taxon>Triparmaceae</taxon>
        <taxon>Triparma</taxon>
    </lineage>
</organism>
<gene>
    <name evidence="7" type="ORF">TrRE_jg4017</name>
</gene>